<comment type="caution">
    <text evidence="2">The sequence shown here is derived from an EMBL/GenBank/DDBJ whole genome shotgun (WGS) entry which is preliminary data.</text>
</comment>
<dbReference type="PANTHER" id="PTHR43968">
    <property type="match status" value="1"/>
</dbReference>
<dbReference type="PANTHER" id="PTHR43968:SF6">
    <property type="entry name" value="GLUTATHIONE S-TRANSFERASE OMEGA"/>
    <property type="match status" value="1"/>
</dbReference>
<dbReference type="SUPFAM" id="SSF52833">
    <property type="entry name" value="Thioredoxin-like"/>
    <property type="match status" value="1"/>
</dbReference>
<organism evidence="2 3">
    <name type="scientific">Elliptochloris bilobata</name>
    <dbReference type="NCBI Taxonomy" id="381761"/>
    <lineage>
        <taxon>Eukaryota</taxon>
        <taxon>Viridiplantae</taxon>
        <taxon>Chlorophyta</taxon>
        <taxon>core chlorophytes</taxon>
        <taxon>Trebouxiophyceae</taxon>
        <taxon>Trebouxiophyceae incertae sedis</taxon>
        <taxon>Elliptochloris clade</taxon>
        <taxon>Elliptochloris</taxon>
    </lineage>
</organism>
<dbReference type="InterPro" id="IPR050983">
    <property type="entry name" value="GST_Omega/HSP26"/>
</dbReference>
<dbReference type="InterPro" id="IPR036249">
    <property type="entry name" value="Thioredoxin-like_sf"/>
</dbReference>
<dbReference type="Pfam" id="PF22041">
    <property type="entry name" value="GST_C_7"/>
    <property type="match status" value="1"/>
</dbReference>
<sequence length="236" mass="26226">MAPVKIWELCAADRQRVFSPFCWAARLAVVHKGLDYETVPWQFTEKEKLQAASGQGLVPVVEDSGKVVNDSFAIAQYLERTYPDRPTLFGGPGGEAASLFVKNWMMLSAVKPALQPLMLVDIHSQLADDDKAYFREQREKRFGNKLEEVCPEGDRPAKLAAFKAALEPLRATLGAQPFLGGEKPLYTDIIVFSFFMMARSVSATKLLDADDPVHAWRERMLDAYGGVGRKAVGYPV</sequence>
<dbReference type="GO" id="GO:0045174">
    <property type="term" value="F:glutathione dehydrogenase (ascorbate) activity"/>
    <property type="evidence" value="ECO:0007669"/>
    <property type="project" value="TreeGrafter"/>
</dbReference>
<evidence type="ECO:0000313" key="3">
    <source>
        <dbReference type="Proteomes" id="UP001445335"/>
    </source>
</evidence>
<feature type="domain" description="GST N-terminal" evidence="1">
    <location>
        <begin position="9"/>
        <end position="86"/>
    </location>
</feature>
<dbReference type="AlphaFoldDB" id="A0AAW1QNI9"/>
<dbReference type="InterPro" id="IPR040079">
    <property type="entry name" value="Glutathione_S-Trfase"/>
</dbReference>
<dbReference type="EMBL" id="JALJOU010000081">
    <property type="protein sequence ID" value="KAK9823024.1"/>
    <property type="molecule type" value="Genomic_DNA"/>
</dbReference>
<dbReference type="SUPFAM" id="SSF47616">
    <property type="entry name" value="GST C-terminal domain-like"/>
    <property type="match status" value="1"/>
</dbReference>
<proteinExistence type="predicted"/>
<dbReference type="GO" id="GO:0005737">
    <property type="term" value="C:cytoplasm"/>
    <property type="evidence" value="ECO:0007669"/>
    <property type="project" value="TreeGrafter"/>
</dbReference>
<gene>
    <name evidence="2" type="ORF">WJX81_008344</name>
</gene>
<protein>
    <recommendedName>
        <fullName evidence="1">GST N-terminal domain-containing protein</fullName>
    </recommendedName>
</protein>
<dbReference type="Proteomes" id="UP001445335">
    <property type="component" value="Unassembled WGS sequence"/>
</dbReference>
<dbReference type="SFLD" id="SFLDS00019">
    <property type="entry name" value="Glutathione_Transferase_(cytos"/>
    <property type="match status" value="1"/>
</dbReference>
<dbReference type="Gene3D" id="3.40.30.10">
    <property type="entry name" value="Glutaredoxin"/>
    <property type="match status" value="1"/>
</dbReference>
<evidence type="ECO:0000313" key="2">
    <source>
        <dbReference type="EMBL" id="KAK9823024.1"/>
    </source>
</evidence>
<dbReference type="Pfam" id="PF13409">
    <property type="entry name" value="GST_N_2"/>
    <property type="match status" value="1"/>
</dbReference>
<accession>A0AAW1QNI9</accession>
<dbReference type="PROSITE" id="PS50404">
    <property type="entry name" value="GST_NTER"/>
    <property type="match status" value="1"/>
</dbReference>
<reference evidence="2 3" key="1">
    <citation type="journal article" date="2024" name="Nat. Commun.">
        <title>Phylogenomics reveals the evolutionary origins of lichenization in chlorophyte algae.</title>
        <authorList>
            <person name="Puginier C."/>
            <person name="Libourel C."/>
            <person name="Otte J."/>
            <person name="Skaloud P."/>
            <person name="Haon M."/>
            <person name="Grisel S."/>
            <person name="Petersen M."/>
            <person name="Berrin J.G."/>
            <person name="Delaux P.M."/>
            <person name="Dal Grande F."/>
            <person name="Keller J."/>
        </authorList>
    </citation>
    <scope>NUCLEOTIDE SEQUENCE [LARGE SCALE GENOMIC DNA]</scope>
    <source>
        <strain evidence="2 3">SAG 245.80</strain>
    </source>
</reference>
<dbReference type="InterPro" id="IPR004045">
    <property type="entry name" value="Glutathione_S-Trfase_N"/>
</dbReference>
<dbReference type="InterPro" id="IPR054416">
    <property type="entry name" value="GST_UstS-like_C"/>
</dbReference>
<dbReference type="Gene3D" id="1.20.1050.10">
    <property type="match status" value="1"/>
</dbReference>
<keyword evidence="3" id="KW-1185">Reference proteome</keyword>
<evidence type="ECO:0000259" key="1">
    <source>
        <dbReference type="PROSITE" id="PS50404"/>
    </source>
</evidence>
<dbReference type="GO" id="GO:0004364">
    <property type="term" value="F:glutathione transferase activity"/>
    <property type="evidence" value="ECO:0007669"/>
    <property type="project" value="TreeGrafter"/>
</dbReference>
<dbReference type="GO" id="GO:0006749">
    <property type="term" value="P:glutathione metabolic process"/>
    <property type="evidence" value="ECO:0007669"/>
    <property type="project" value="TreeGrafter"/>
</dbReference>
<name>A0AAW1QNI9_9CHLO</name>
<dbReference type="InterPro" id="IPR036282">
    <property type="entry name" value="Glutathione-S-Trfase_C_sf"/>
</dbReference>